<feature type="domain" description="TrwC relaxase" evidence="2">
    <location>
        <begin position="72"/>
        <end position="392"/>
    </location>
</feature>
<dbReference type="RefSeq" id="WP_090194599.1">
    <property type="nucleotide sequence ID" value="NZ_LT629785.1"/>
</dbReference>
<dbReference type="CDD" id="cd18809">
    <property type="entry name" value="SF1_C_RecD"/>
    <property type="match status" value="1"/>
</dbReference>
<dbReference type="SUPFAM" id="SSF52540">
    <property type="entry name" value="P-loop containing nucleoside triphosphate hydrolases"/>
    <property type="match status" value="2"/>
</dbReference>
<name>A0A1H2G2T2_9PSED</name>
<proteinExistence type="predicted"/>
<dbReference type="Pfam" id="PF13154">
    <property type="entry name" value="DUF3991"/>
    <property type="match status" value="1"/>
</dbReference>
<dbReference type="Gene3D" id="3.40.50.300">
    <property type="entry name" value="P-loop containing nucleotide triphosphate hydrolases"/>
    <property type="match status" value="2"/>
</dbReference>
<gene>
    <name evidence="4" type="ORF">SAMN05216296_1994</name>
</gene>
<sequence length="1623" mass="178428">MSHYGFAGSKTTARNFAERASYYEKKLGEMRALQEQRIALGEDVSVLTEEIAQADALLAVALGDLEDEAKSGREDYFFKMGADTLDSQISGPLAERLGLGSEPQPGDYMALYRGINPRTSEIYLEKTRSDAIENDIAKAEIEKAAKREAKNSGEGVESIRLTLAEADVGDKKEQVLGHSSCVSLQKSLSMYWATAPEQERVIIQEALLQAVTDAGNYEQARGYVGGRLGAGGSEFVAGEGMVLEYLHCTSRVEKGHERPDPQLHVHRERPNVVRLPGGAMRTLDGGELYKRQKEFGAVVDVALASKLQQRLPHLAAALEVDHAGHGLKLNEGTISRERVLGSSKRGQGITAKAVELGMDGAAATEAIAVRGRSSKQEEVGEDIFDHWRDEIGEIELVQSSTQELTMPTILQVQEMLFKGSSVISDHHLDFVAAQLTIGKGGIEQIALTREALIKQLCIVEIPPRFDENGELVRGGKKYTTGEMIRIESDCLKAAVAGMENERWAINPELVESIIQRYELEKQATQKPEDRRFRLTDEQREAAFKLTGNGQYNFLQGAAGVGKSATLAPVFRAFGEAFAAKGHRCIGVAPQNKQASELEKSTGIKSRTVHSLLMNHEKAAEAQAKGERFNPQNLVQPCDVIVCDEAGTLDTFTLHALVSVCQDRQAKLVMVGDRRQMESVGTAPMFGLLSDAMGGNLARIESIARQKEEFKPVAQALYEGKIPQALKAMESKDQIRIFREDVNEADELVKAALADAQTARKGWEDLLILADTNAQVGSLNDKFRDKLIADGSLDPEKQIEIETVDLQGYARALSVTPGDRLLLRKNAKDAEKLPVSNGDLGTVLSVREIVEIIDEKEVRDIELMIRRDDGETARIRNSEYQAIQHGWAMTTTKCQGMTVDRSYYLPSDMTHMRALYVAYTRGREGGFVYANETRWAEIKKGVERFSEKETALSLMPAMRQSIEAAAQTNQKLVLTAQAVTVEGRLSKGGERFQMPGQTPEPESPDRKIQVIPNAPDDIERAKALGKTIVTEDQLCDPKFELPDDGRAVAVALNPAPPIPAVQDTELKKATVTYLPTPENRGHSANLLDRMQSAAPLVNRTKYFMPEPMEANHEKTRHAGSLTRSERVNRRTERSAAAGSGDSRVSGSLGTYERDITPRVSEARFQTVANLGRPVGFPPQDGMRRLSERSLAPDSGMGREGLLPGNALADRQPSAGVRRSIHPDAVKQEKPVSDKPRKYPIDKAGAQRETDGMKRNVDLVGYAQHLGYEVDKTASYKGHTVVRGHGEAKIDIYAGKDGNWAWSDRKSGKGGDIFKLKQFTDGGDFKVAKDDVREYLAAPTPVALQKTVAPSVEQPKEKAERIEQGTAKAKRDLEFMGRNDAYLRSRGLSAETLDETRWKSNRYGSATFSHVGADGKACGYEYRGESAKGFSKDTEKGVYVANKTITNPTEIRFCEGGVDTLSAYQLATPEERQTILFVGTAVQTGENTEKAIIALAQRNNIQKFSTLYNQDQAGDNLTAQRHERLAQQFPDAQITDLRDEVGLQKGEDMNLLLNRLNREALELEKSQQLAAQAAPEPAHAEKKAEPTQDAQKPEEQDQNPAKGKAADSAAEPDPDEPTQSRGRSM</sequence>
<dbReference type="Proteomes" id="UP000243232">
    <property type="component" value="Chromosome I"/>
</dbReference>
<feature type="compositionally biased region" description="Basic and acidic residues" evidence="1">
    <location>
        <begin position="1219"/>
        <end position="1238"/>
    </location>
</feature>
<feature type="region of interest" description="Disordered" evidence="1">
    <location>
        <begin position="1105"/>
        <end position="1151"/>
    </location>
</feature>
<organism evidence="4 5">
    <name type="scientific">Pseudomonas pohangensis</name>
    <dbReference type="NCBI Taxonomy" id="364197"/>
    <lineage>
        <taxon>Bacteria</taxon>
        <taxon>Pseudomonadati</taxon>
        <taxon>Pseudomonadota</taxon>
        <taxon>Gammaproteobacteria</taxon>
        <taxon>Pseudomonadales</taxon>
        <taxon>Pseudomonadaceae</taxon>
        <taxon>Pseudomonas</taxon>
    </lineage>
</organism>
<dbReference type="InterPro" id="IPR025054">
    <property type="entry name" value="DUF3991"/>
</dbReference>
<dbReference type="STRING" id="364197.SAMN05216296_1994"/>
<feature type="compositionally biased region" description="Low complexity" evidence="1">
    <location>
        <begin position="1565"/>
        <end position="1575"/>
    </location>
</feature>
<dbReference type="CDD" id="cd17933">
    <property type="entry name" value="DEXSc_RecD-like"/>
    <property type="match status" value="1"/>
</dbReference>
<evidence type="ECO:0000259" key="2">
    <source>
        <dbReference type="Pfam" id="PF08751"/>
    </source>
</evidence>
<feature type="domain" description="DUF3991" evidence="3">
    <location>
        <begin position="1379"/>
        <end position="1434"/>
    </location>
</feature>
<dbReference type="Gene3D" id="2.30.30.940">
    <property type="match status" value="1"/>
</dbReference>
<dbReference type="OrthoDB" id="1634048at2"/>
<protein>
    <recommendedName>
        <fullName evidence="6">Conjugative relaxase domain-containing protein, TrwC/TraI family</fullName>
    </recommendedName>
</protein>
<keyword evidence="5" id="KW-1185">Reference proteome</keyword>
<dbReference type="Pfam" id="PF13604">
    <property type="entry name" value="AAA_30"/>
    <property type="match status" value="1"/>
</dbReference>
<evidence type="ECO:0008006" key="6">
    <source>
        <dbReference type="Google" id="ProtNLM"/>
    </source>
</evidence>
<dbReference type="EMBL" id="LT629785">
    <property type="protein sequence ID" value="SDU13871.1"/>
    <property type="molecule type" value="Genomic_DNA"/>
</dbReference>
<feature type="compositionally biased region" description="Basic and acidic residues" evidence="1">
    <location>
        <begin position="1122"/>
        <end position="1132"/>
    </location>
</feature>
<feature type="compositionally biased region" description="Basic and acidic residues" evidence="1">
    <location>
        <begin position="1576"/>
        <end position="1593"/>
    </location>
</feature>
<dbReference type="InterPro" id="IPR014862">
    <property type="entry name" value="TrwC"/>
</dbReference>
<evidence type="ECO:0000259" key="3">
    <source>
        <dbReference type="Pfam" id="PF13154"/>
    </source>
</evidence>
<evidence type="ECO:0000313" key="4">
    <source>
        <dbReference type="EMBL" id="SDU13871.1"/>
    </source>
</evidence>
<dbReference type="Pfam" id="PF08751">
    <property type="entry name" value="TrwC"/>
    <property type="match status" value="1"/>
</dbReference>
<evidence type="ECO:0000313" key="5">
    <source>
        <dbReference type="Proteomes" id="UP000243232"/>
    </source>
</evidence>
<accession>A0A1H2G2T2</accession>
<feature type="region of interest" description="Disordered" evidence="1">
    <location>
        <begin position="1564"/>
        <end position="1623"/>
    </location>
</feature>
<feature type="region of interest" description="Disordered" evidence="1">
    <location>
        <begin position="1211"/>
        <end position="1238"/>
    </location>
</feature>
<dbReference type="InterPro" id="IPR027417">
    <property type="entry name" value="P-loop_NTPase"/>
</dbReference>
<dbReference type="SUPFAM" id="SSF55464">
    <property type="entry name" value="Origin of replication-binding domain, RBD-like"/>
    <property type="match status" value="1"/>
</dbReference>
<evidence type="ECO:0000256" key="1">
    <source>
        <dbReference type="SAM" id="MobiDB-lite"/>
    </source>
</evidence>
<reference evidence="5" key="1">
    <citation type="submission" date="2016-10" db="EMBL/GenBank/DDBJ databases">
        <authorList>
            <person name="Varghese N."/>
            <person name="Submissions S."/>
        </authorList>
    </citation>
    <scope>NUCLEOTIDE SEQUENCE [LARGE SCALE GENOMIC DNA]</scope>
    <source>
        <strain evidence="5">DSM 17875</strain>
    </source>
</reference>